<evidence type="ECO:0000259" key="3">
    <source>
        <dbReference type="Pfam" id="PF18962"/>
    </source>
</evidence>
<sequence length="287" mass="31650">MKKIILLGMFTIISAISSAQVTVWEDDFNDADISDWTLLDRDEDGIKWIARQNVNLDESGSTVVDGDFSILGNYVTDLNTLETISRFVENWAITPVVNLSQHAGKKVELVLNAQTMIYDSNQNVLVYGSTSTDPDTFTLLGTVTLLRQTVDEEEFQDYTVDISQFAGEATVYIAIANEPAENSNFFGLEIDKVTITAGGNLGIEDQIVDKNASFLKQNPVAENLELQLGDQYEAGTTSVQIYNAGGTLAKQTVYNNENITVGDLSQGLYFLVLKNGTRSQTIKFIKK</sequence>
<name>A0A6V6Z7K6_9FLAO</name>
<dbReference type="NCBIfam" id="TIGR04183">
    <property type="entry name" value="Por_Secre_tail"/>
    <property type="match status" value="1"/>
</dbReference>
<comment type="caution">
    <text evidence="4">The sequence shown here is derived from an EMBL/GenBank/DDBJ whole genome shotgun (WGS) entry which is preliminary data.</text>
</comment>
<protein>
    <recommendedName>
        <fullName evidence="3">Secretion system C-terminal sorting domain-containing protein</fullName>
    </recommendedName>
</protein>
<feature type="domain" description="Secretion system C-terminal sorting" evidence="3">
    <location>
        <begin position="218"/>
        <end position="285"/>
    </location>
</feature>
<keyword evidence="1 2" id="KW-0732">Signal</keyword>
<organism evidence="4 5">
    <name type="scientific">Flavobacterium chungangense</name>
    <dbReference type="NCBI Taxonomy" id="554283"/>
    <lineage>
        <taxon>Bacteria</taxon>
        <taxon>Pseudomonadati</taxon>
        <taxon>Bacteroidota</taxon>
        <taxon>Flavobacteriia</taxon>
        <taxon>Flavobacteriales</taxon>
        <taxon>Flavobacteriaceae</taxon>
        <taxon>Flavobacterium</taxon>
    </lineage>
</organism>
<dbReference type="InterPro" id="IPR026444">
    <property type="entry name" value="Secre_tail"/>
</dbReference>
<evidence type="ECO:0000313" key="4">
    <source>
        <dbReference type="EMBL" id="CAD0007740.1"/>
    </source>
</evidence>
<dbReference type="Proteomes" id="UP000556700">
    <property type="component" value="Unassembled WGS sequence"/>
</dbReference>
<feature type="chain" id="PRO_5027795863" description="Secretion system C-terminal sorting domain-containing protein" evidence="2">
    <location>
        <begin position="20"/>
        <end position="287"/>
    </location>
</feature>
<dbReference type="RefSeq" id="WP_031457420.1">
    <property type="nucleotide sequence ID" value="NZ_CAIJDO010000205.1"/>
</dbReference>
<dbReference type="AlphaFoldDB" id="A0A6V6Z7K6"/>
<evidence type="ECO:0000256" key="2">
    <source>
        <dbReference type="SAM" id="SignalP"/>
    </source>
</evidence>
<keyword evidence="5" id="KW-1185">Reference proteome</keyword>
<dbReference type="Gene3D" id="2.60.120.200">
    <property type="match status" value="1"/>
</dbReference>
<accession>A0A6V6Z7K6</accession>
<dbReference type="EMBL" id="CAIJDO010000205">
    <property type="protein sequence ID" value="CAD0007740.1"/>
    <property type="molecule type" value="Genomic_DNA"/>
</dbReference>
<dbReference type="NCBIfam" id="NF038128">
    <property type="entry name" value="choice_anch_J"/>
    <property type="match status" value="1"/>
</dbReference>
<evidence type="ECO:0000256" key="1">
    <source>
        <dbReference type="ARBA" id="ARBA00022729"/>
    </source>
</evidence>
<feature type="signal peptide" evidence="2">
    <location>
        <begin position="1"/>
        <end position="19"/>
    </location>
</feature>
<proteinExistence type="predicted"/>
<gene>
    <name evidence="4" type="ORF">FLACHUCJ7_03443</name>
</gene>
<dbReference type="Pfam" id="PF18962">
    <property type="entry name" value="Por_Secre_tail"/>
    <property type="match status" value="1"/>
</dbReference>
<reference evidence="4 5" key="1">
    <citation type="submission" date="2020-06" db="EMBL/GenBank/DDBJ databases">
        <authorList>
            <person name="Criscuolo A."/>
        </authorList>
    </citation>
    <scope>NUCLEOTIDE SEQUENCE [LARGE SCALE GENOMIC DNA]</scope>
    <source>
        <strain evidence="5">CIP 110025</strain>
    </source>
</reference>
<evidence type="ECO:0000313" key="5">
    <source>
        <dbReference type="Proteomes" id="UP000556700"/>
    </source>
</evidence>